<gene>
    <name evidence="1" type="ORF">SMD31_12470</name>
</gene>
<comment type="caution">
    <text evidence="1">The sequence shown here is derived from an EMBL/GenBank/DDBJ whole genome shotgun (WGS) entry which is preliminary data.</text>
</comment>
<reference evidence="1 2" key="1">
    <citation type="journal article" date="2013" name="Antonie Van Leeuwenhoek">
        <title>Dongia rigui sp. nov., isolated from freshwater of a large wetland in Korea.</title>
        <authorList>
            <person name="Baik K.S."/>
            <person name="Hwang Y.M."/>
            <person name="Choi J.S."/>
            <person name="Kwon J."/>
            <person name="Seong C.N."/>
        </authorList>
    </citation>
    <scope>NUCLEOTIDE SEQUENCE [LARGE SCALE GENOMIC DNA]</scope>
    <source>
        <strain evidence="1 2">04SU4-P</strain>
    </source>
</reference>
<sequence>MTYPRRHGDLRMTGLWLGRHALVLLPDLPPSGPLERGDIER</sequence>
<accession>A0ABU5E1G7</accession>
<protein>
    <submittedName>
        <fullName evidence="1">Uncharacterized protein</fullName>
    </submittedName>
</protein>
<evidence type="ECO:0000313" key="1">
    <source>
        <dbReference type="EMBL" id="MDY0872748.1"/>
    </source>
</evidence>
<dbReference type="EMBL" id="JAXCLX010000002">
    <property type="protein sequence ID" value="MDY0872748.1"/>
    <property type="molecule type" value="Genomic_DNA"/>
</dbReference>
<dbReference type="RefSeq" id="WP_320501222.1">
    <property type="nucleotide sequence ID" value="NZ_JAXCLX010000002.1"/>
</dbReference>
<name>A0ABU5E1G7_9PROT</name>
<keyword evidence="2" id="KW-1185">Reference proteome</keyword>
<dbReference type="Proteomes" id="UP001271769">
    <property type="component" value="Unassembled WGS sequence"/>
</dbReference>
<proteinExistence type="predicted"/>
<evidence type="ECO:0000313" key="2">
    <source>
        <dbReference type="Proteomes" id="UP001271769"/>
    </source>
</evidence>
<organism evidence="1 2">
    <name type="scientific">Dongia rigui</name>
    <dbReference type="NCBI Taxonomy" id="940149"/>
    <lineage>
        <taxon>Bacteria</taxon>
        <taxon>Pseudomonadati</taxon>
        <taxon>Pseudomonadota</taxon>
        <taxon>Alphaproteobacteria</taxon>
        <taxon>Rhodospirillales</taxon>
        <taxon>Dongiaceae</taxon>
        <taxon>Dongia</taxon>
    </lineage>
</organism>